<keyword evidence="1" id="KW-0175">Coiled coil</keyword>
<dbReference type="GO" id="GO:0005813">
    <property type="term" value="C:centrosome"/>
    <property type="evidence" value="ECO:0007669"/>
    <property type="project" value="TreeGrafter"/>
</dbReference>
<reference evidence="2 3" key="1">
    <citation type="submission" date="2019-03" db="EMBL/GenBank/DDBJ databases">
        <title>An improved genome assembly of the fluke Schistosoma japonicum.</title>
        <authorList>
            <person name="Hu W."/>
            <person name="Luo F."/>
            <person name="Yin M."/>
            <person name="Mo X."/>
            <person name="Sun C."/>
            <person name="Wu Q."/>
            <person name="Zhu B."/>
            <person name="Xiang M."/>
            <person name="Wang J."/>
            <person name="Wang Y."/>
            <person name="Zhang T."/>
            <person name="Xu B."/>
            <person name="Zheng H."/>
            <person name="Feng Z."/>
        </authorList>
    </citation>
    <scope>NUCLEOTIDE SEQUENCE [LARGE SCALE GENOMIC DNA]</scope>
    <source>
        <strain evidence="2">HuSjv2</strain>
        <tissue evidence="2">Worms</tissue>
    </source>
</reference>
<accession>A0A4Z2DJV4</accession>
<dbReference type="AlphaFoldDB" id="A0A4Z2DJV4"/>
<name>A0A4Z2DJV4_SCHJA</name>
<evidence type="ECO:0000256" key="1">
    <source>
        <dbReference type="SAM" id="Coils"/>
    </source>
</evidence>
<sequence length="501" mass="58304">MLMSNILSNSFDCRRFNVMNNEGVHSSKPNSCNILLATCQPMSSDDYLSENKALKLKLLELSTLLQRDRTYFNQRLGATEYELEQCKKTNEDLTNQQNVKIHKLQNEIETYRNHLAALKIDLEQSKQTIELKQEKIDQMELYLAKLPTFEDYQETLNKFQLVKNQCSLLEKSVEEYKNKLKECDMQLDDSNIQIKQYKEREQLLQAQLDAALERLNKNKAERYNNLEAPKVMPIFVEDLKFELERYRVAFEQTKKLLEAETCRAEASETHQKLEQRKMNEYHARIEAEMTGIKASLSARRDEIQQLKKRISKITIEKQELLSNVFEAHHALMHMISLWKSTNGQLCHRLYEYIQENVNEIVRLSKQLNNLANGERLHLSELLIQPKPLLLDATELKDNDDDDDDAVFHVSCSPLVERDCLKHQDNNNNGGGDSCGDKNSWEASFHNVMNMASQLTNNVNREQLHTSLDQLIKTRSLLLKLRQELANKYADHLGGKINCVVQ</sequence>
<proteinExistence type="predicted"/>
<dbReference type="InterPro" id="IPR040210">
    <property type="entry name" value="Cep85/Cep85L"/>
</dbReference>
<organism evidence="2 3">
    <name type="scientific">Schistosoma japonicum</name>
    <name type="common">Blood fluke</name>
    <dbReference type="NCBI Taxonomy" id="6182"/>
    <lineage>
        <taxon>Eukaryota</taxon>
        <taxon>Metazoa</taxon>
        <taxon>Spiralia</taxon>
        <taxon>Lophotrochozoa</taxon>
        <taxon>Platyhelminthes</taxon>
        <taxon>Trematoda</taxon>
        <taxon>Digenea</taxon>
        <taxon>Strigeidida</taxon>
        <taxon>Schistosomatoidea</taxon>
        <taxon>Schistosomatidae</taxon>
        <taxon>Schistosoma</taxon>
    </lineage>
</organism>
<dbReference type="Proteomes" id="UP000311919">
    <property type="component" value="Unassembled WGS sequence"/>
</dbReference>
<keyword evidence="3" id="KW-1185">Reference proteome</keyword>
<dbReference type="Gene3D" id="1.10.287.1490">
    <property type="match status" value="1"/>
</dbReference>
<gene>
    <name evidence="2" type="ORF">EWB00_000150</name>
</gene>
<protein>
    <submittedName>
        <fullName evidence="2">Centrosomal of 85 kDa isoform 1</fullName>
    </submittedName>
</protein>
<evidence type="ECO:0000313" key="3">
    <source>
        <dbReference type="Proteomes" id="UP000311919"/>
    </source>
</evidence>
<comment type="caution">
    <text evidence="2">The sequence shown here is derived from an EMBL/GenBank/DDBJ whole genome shotgun (WGS) entry which is preliminary data.</text>
</comment>
<dbReference type="PANTHER" id="PTHR31075">
    <property type="entry name" value="CENTROSOMAL PROTEIN OF 85 KDA"/>
    <property type="match status" value="1"/>
</dbReference>
<dbReference type="OrthoDB" id="6251287at2759"/>
<dbReference type="STRING" id="6182.A0A4Z2DJV4"/>
<feature type="coiled-coil region" evidence="1">
    <location>
        <begin position="76"/>
        <end position="221"/>
    </location>
</feature>
<evidence type="ECO:0000313" key="2">
    <source>
        <dbReference type="EMBL" id="TNN16793.1"/>
    </source>
</evidence>
<dbReference type="PANTHER" id="PTHR31075:SF4">
    <property type="entry name" value="CENTROSOMAL PROTEIN OF 85 KDA"/>
    <property type="match status" value="1"/>
</dbReference>
<feature type="coiled-coil region" evidence="1">
    <location>
        <begin position="256"/>
        <end position="323"/>
    </location>
</feature>
<dbReference type="EMBL" id="SKCS01000105">
    <property type="protein sequence ID" value="TNN16793.1"/>
    <property type="molecule type" value="Genomic_DNA"/>
</dbReference>